<name>A0A6C0LWT5_9ZZZZ</name>
<evidence type="ECO:0000313" key="1">
    <source>
        <dbReference type="EMBL" id="QHU34830.1"/>
    </source>
</evidence>
<protein>
    <submittedName>
        <fullName evidence="1">Uncharacterized protein</fullName>
    </submittedName>
</protein>
<sequence length="132" mass="15710">MSSKKRDLESNDINNKKQKLDNTLPDFVSDGLDTKEIRDIVQDIMIIIENNRNKATHEEIINNIKKSDDVKIKLFTERYPMLFDMVTKKEGFDYSSFEYFLTMRDKIIKKELTSDDASKHVGQVWFDKYYKK</sequence>
<proteinExistence type="predicted"/>
<dbReference type="EMBL" id="MN740580">
    <property type="protein sequence ID" value="QHU34830.1"/>
    <property type="molecule type" value="Genomic_DNA"/>
</dbReference>
<reference evidence="1" key="1">
    <citation type="journal article" date="2020" name="Nature">
        <title>Giant virus diversity and host interactions through global metagenomics.</title>
        <authorList>
            <person name="Schulz F."/>
            <person name="Roux S."/>
            <person name="Paez-Espino D."/>
            <person name="Jungbluth S."/>
            <person name="Walsh D.A."/>
            <person name="Denef V.J."/>
            <person name="McMahon K.D."/>
            <person name="Konstantinidis K.T."/>
            <person name="Eloe-Fadrosh E.A."/>
            <person name="Kyrpides N.C."/>
            <person name="Woyke T."/>
        </authorList>
    </citation>
    <scope>NUCLEOTIDE SEQUENCE</scope>
    <source>
        <strain evidence="1">GVMAG-S-1017244-22</strain>
    </source>
</reference>
<accession>A0A6C0LWT5</accession>
<dbReference type="AlphaFoldDB" id="A0A6C0LWT5"/>
<organism evidence="1">
    <name type="scientific">viral metagenome</name>
    <dbReference type="NCBI Taxonomy" id="1070528"/>
    <lineage>
        <taxon>unclassified sequences</taxon>
        <taxon>metagenomes</taxon>
        <taxon>organismal metagenomes</taxon>
    </lineage>
</organism>